<evidence type="ECO:0000313" key="1">
    <source>
        <dbReference type="EMBL" id="ASF41832.1"/>
    </source>
</evidence>
<dbReference type="Gene3D" id="3.80.10.10">
    <property type="entry name" value="Ribonuclease Inhibitor"/>
    <property type="match status" value="1"/>
</dbReference>
<dbReference type="PANTHER" id="PTHR45661">
    <property type="entry name" value="SURFACE ANTIGEN"/>
    <property type="match status" value="1"/>
</dbReference>
<dbReference type="InterPro" id="IPR053139">
    <property type="entry name" value="Surface_bspA-like"/>
</dbReference>
<dbReference type="EMBL" id="CP022022">
    <property type="protein sequence ID" value="ASF41832.1"/>
    <property type="molecule type" value="Genomic_DNA"/>
</dbReference>
<dbReference type="RefSeq" id="WP_088593044.1">
    <property type="nucleotide sequence ID" value="NZ_CP022022.1"/>
</dbReference>
<sequence>MKNILLLATVALTFASCSKSDDNISSDNYELSNDGRTLVKWTNSNTTTLDMQADGNLQKVNFIGDNAFRMKEALTSITFPKDLYRIGTEAFYATNLSGGVKFNVNSETEVNFGSQVFARTNITTIELPNANGISDRMFESCQSLKEVKHQRMIRVIGSYAFSNCRSLEYLFFHDSYLTKVEQGAFANCEKLRVVTLPLLVTEIGDVAFANCNALESITINAKTPPTLGEDVFYGVKNIPRIYVFSRDAYKNAPGWSKYANRIYSK</sequence>
<evidence type="ECO:0000313" key="2">
    <source>
        <dbReference type="Proteomes" id="UP000197007"/>
    </source>
</evidence>
<dbReference type="InterPro" id="IPR026906">
    <property type="entry name" value="LRR_5"/>
</dbReference>
<dbReference type="PROSITE" id="PS51257">
    <property type="entry name" value="PROKAR_LIPOPROTEIN"/>
    <property type="match status" value="1"/>
</dbReference>
<reference evidence="2" key="1">
    <citation type="submission" date="2017-06" db="EMBL/GenBank/DDBJ databases">
        <title>Complete genome sequence of Capnocytophaga sp. KCOM 1579 (=ChDC OS43) isolated from a human refractory periapical abscess lesion.</title>
        <authorList>
            <person name="Kook J.-K."/>
            <person name="Park S.-N."/>
            <person name="Lim Y.K."/>
            <person name="Roh H."/>
        </authorList>
    </citation>
    <scope>NUCLEOTIDE SEQUENCE [LARGE SCALE GENOMIC DNA]</scope>
    <source>
        <strain evidence="2">ChDC OS43</strain>
    </source>
</reference>
<dbReference type="Proteomes" id="UP000197007">
    <property type="component" value="Chromosome"/>
</dbReference>
<dbReference type="PANTHER" id="PTHR45661:SF3">
    <property type="entry name" value="IG-LIKE DOMAIN-CONTAINING PROTEIN"/>
    <property type="match status" value="1"/>
</dbReference>
<gene>
    <name evidence="1" type="ORF">CBG49_01295</name>
</gene>
<name>A0A1Z4BKQ2_9FLAO</name>
<organism evidence="1 2">
    <name type="scientific">Capnocytophaga endodontalis</name>
    <dbReference type="NCBI Taxonomy" id="2708117"/>
    <lineage>
        <taxon>Bacteria</taxon>
        <taxon>Pseudomonadati</taxon>
        <taxon>Bacteroidota</taxon>
        <taxon>Flavobacteriia</taxon>
        <taxon>Flavobacteriales</taxon>
        <taxon>Flavobacteriaceae</taxon>
        <taxon>Capnocytophaga</taxon>
    </lineage>
</organism>
<dbReference type="Pfam" id="PF13306">
    <property type="entry name" value="LRR_5"/>
    <property type="match status" value="2"/>
</dbReference>
<proteinExistence type="predicted"/>
<dbReference type="InterPro" id="IPR032675">
    <property type="entry name" value="LRR_dom_sf"/>
</dbReference>
<dbReference type="SUPFAM" id="SSF52058">
    <property type="entry name" value="L domain-like"/>
    <property type="match status" value="1"/>
</dbReference>
<evidence type="ECO:0008006" key="3">
    <source>
        <dbReference type="Google" id="ProtNLM"/>
    </source>
</evidence>
<dbReference type="KEGG" id="capn:CBG49_01295"/>
<keyword evidence="2" id="KW-1185">Reference proteome</keyword>
<accession>A0A1Z4BKQ2</accession>
<dbReference type="AlphaFoldDB" id="A0A1Z4BKQ2"/>
<protein>
    <recommendedName>
        <fullName evidence="3">Leucine-rich repeat domain-containing protein</fullName>
    </recommendedName>
</protein>